<evidence type="ECO:0000313" key="3">
    <source>
        <dbReference type="Proteomes" id="UP000466442"/>
    </source>
</evidence>
<evidence type="ECO:0000313" key="2">
    <source>
        <dbReference type="EMBL" id="KAF6199840.1"/>
    </source>
</evidence>
<proteinExistence type="predicted"/>
<gene>
    <name evidence="2" type="ORF">GE061_006138</name>
</gene>
<dbReference type="Proteomes" id="UP000466442">
    <property type="component" value="Unassembled WGS sequence"/>
</dbReference>
<keyword evidence="3" id="KW-1185">Reference proteome</keyword>
<reference evidence="2" key="1">
    <citation type="journal article" date="2021" name="Mol. Ecol. Resour.">
        <title>Apolygus lucorum genome provides insights into omnivorousness and mesophyll feeding.</title>
        <authorList>
            <person name="Liu Y."/>
            <person name="Liu H."/>
            <person name="Wang H."/>
            <person name="Huang T."/>
            <person name="Liu B."/>
            <person name="Yang B."/>
            <person name="Yin L."/>
            <person name="Li B."/>
            <person name="Zhang Y."/>
            <person name="Zhang S."/>
            <person name="Jiang F."/>
            <person name="Zhang X."/>
            <person name="Ren Y."/>
            <person name="Wang B."/>
            <person name="Wang S."/>
            <person name="Lu Y."/>
            <person name="Wu K."/>
            <person name="Fan W."/>
            <person name="Wang G."/>
        </authorList>
    </citation>
    <scope>NUCLEOTIDE SEQUENCE</scope>
    <source>
        <strain evidence="2">12Hb</strain>
    </source>
</reference>
<comment type="caution">
    <text evidence="2">The sequence shown here is derived from an EMBL/GenBank/DDBJ whole genome shotgun (WGS) entry which is preliminary data.</text>
</comment>
<protein>
    <submittedName>
        <fullName evidence="2">Uncharacterized protein</fullName>
    </submittedName>
</protein>
<dbReference type="AlphaFoldDB" id="A0A8S9WSD3"/>
<feature type="compositionally biased region" description="Basic and acidic residues" evidence="1">
    <location>
        <begin position="30"/>
        <end position="41"/>
    </location>
</feature>
<evidence type="ECO:0000256" key="1">
    <source>
        <dbReference type="SAM" id="MobiDB-lite"/>
    </source>
</evidence>
<feature type="region of interest" description="Disordered" evidence="1">
    <location>
        <begin position="28"/>
        <end position="49"/>
    </location>
</feature>
<sequence length="78" mass="8382">MHHNSSANQFLNGINDFIGVCCDAAGGAGRSDRPPRLKHESATTAGPPHSVSYSFAQDISTMYSNVRKSLSLCEKLKT</sequence>
<organism evidence="2 3">
    <name type="scientific">Apolygus lucorum</name>
    <name type="common">Small green plant bug</name>
    <name type="synonym">Lygocoris lucorum</name>
    <dbReference type="NCBI Taxonomy" id="248454"/>
    <lineage>
        <taxon>Eukaryota</taxon>
        <taxon>Metazoa</taxon>
        <taxon>Ecdysozoa</taxon>
        <taxon>Arthropoda</taxon>
        <taxon>Hexapoda</taxon>
        <taxon>Insecta</taxon>
        <taxon>Pterygota</taxon>
        <taxon>Neoptera</taxon>
        <taxon>Paraneoptera</taxon>
        <taxon>Hemiptera</taxon>
        <taxon>Heteroptera</taxon>
        <taxon>Panheteroptera</taxon>
        <taxon>Cimicomorpha</taxon>
        <taxon>Miridae</taxon>
        <taxon>Mirini</taxon>
        <taxon>Apolygus</taxon>
    </lineage>
</organism>
<accession>A0A8S9WSD3</accession>
<name>A0A8S9WSD3_APOLU</name>
<dbReference type="EMBL" id="WIXP02000014">
    <property type="protein sequence ID" value="KAF6199840.1"/>
    <property type="molecule type" value="Genomic_DNA"/>
</dbReference>